<gene>
    <name evidence="8" type="ORF">D2V05_06230</name>
    <name evidence="9" type="ORF">FQ017_06180</name>
</gene>
<keyword evidence="2" id="KW-0732">Signal</keyword>
<evidence type="ECO:0000256" key="4">
    <source>
        <dbReference type="ARBA" id="ARBA00023237"/>
    </source>
</evidence>
<dbReference type="PRINTS" id="PR01021">
    <property type="entry name" value="OMPADOMAIN"/>
</dbReference>
<organism evidence="8 10">
    <name type="scientific">Flagellimonas pelagia</name>
    <dbReference type="NCBI Taxonomy" id="2306998"/>
    <lineage>
        <taxon>Bacteria</taxon>
        <taxon>Pseudomonadati</taxon>
        <taxon>Bacteroidota</taxon>
        <taxon>Flavobacteriia</taxon>
        <taxon>Flavobacteriales</taxon>
        <taxon>Flavobacteriaceae</taxon>
        <taxon>Flagellimonas</taxon>
    </lineage>
</organism>
<evidence type="ECO:0000259" key="7">
    <source>
        <dbReference type="PROSITE" id="PS51123"/>
    </source>
</evidence>
<dbReference type="InterPro" id="IPR006665">
    <property type="entry name" value="OmpA-like"/>
</dbReference>
<reference evidence="9 11" key="2">
    <citation type="submission" date="2019-07" db="EMBL/GenBank/DDBJ databases">
        <title>Draft genome of two Muricauda strains isolated from deep sea.</title>
        <authorList>
            <person name="Sun C."/>
        </authorList>
    </citation>
    <scope>NUCLEOTIDE SEQUENCE [LARGE SCALE GENOMIC DNA]</scope>
    <source>
        <strain evidence="9 11">72</strain>
    </source>
</reference>
<dbReference type="SUPFAM" id="SSF103647">
    <property type="entry name" value="TSP type-3 repeat"/>
    <property type="match status" value="2"/>
</dbReference>
<dbReference type="AlphaFoldDB" id="A0A3A1NNF7"/>
<dbReference type="Gene3D" id="4.10.1080.10">
    <property type="entry name" value="TSP type-3 repeat"/>
    <property type="match status" value="1"/>
</dbReference>
<dbReference type="InterPro" id="IPR050330">
    <property type="entry name" value="Bact_OuterMem_StrucFunc"/>
</dbReference>
<dbReference type="InterPro" id="IPR036737">
    <property type="entry name" value="OmpA-like_sf"/>
</dbReference>
<evidence type="ECO:0000313" key="8">
    <source>
        <dbReference type="EMBL" id="RIV45622.1"/>
    </source>
</evidence>
<dbReference type="InterPro" id="IPR043781">
    <property type="entry name" value="DUF5723"/>
</dbReference>
<dbReference type="GO" id="GO:0009279">
    <property type="term" value="C:cell outer membrane"/>
    <property type="evidence" value="ECO:0007669"/>
    <property type="project" value="UniProtKB-SubCell"/>
</dbReference>
<evidence type="ECO:0000313" key="9">
    <source>
        <dbReference type="EMBL" id="TXJ97448.1"/>
    </source>
</evidence>
<dbReference type="InterPro" id="IPR028974">
    <property type="entry name" value="TSP_type-3_rpt"/>
</dbReference>
<dbReference type="OrthoDB" id="9805336at2"/>
<dbReference type="InterPro" id="IPR006664">
    <property type="entry name" value="OMP_bac"/>
</dbReference>
<dbReference type="InterPro" id="IPR003367">
    <property type="entry name" value="Thrombospondin_3-like_rpt"/>
</dbReference>
<dbReference type="Pfam" id="PF00691">
    <property type="entry name" value="OmpA"/>
    <property type="match status" value="1"/>
</dbReference>
<reference evidence="8 10" key="1">
    <citation type="submission" date="2018-08" db="EMBL/GenBank/DDBJ databases">
        <title>Proposal of Muricauda 72 sp.nov. and Muricauda NH166 sp.nov., isolated from seawater.</title>
        <authorList>
            <person name="Cheng H."/>
            <person name="Wu Y.-H."/>
            <person name="Guo L.-L."/>
            <person name="Xu X.-W."/>
        </authorList>
    </citation>
    <scope>NUCLEOTIDE SEQUENCE [LARGE SCALE GENOMIC DNA]</scope>
    <source>
        <strain evidence="8 10">72</strain>
    </source>
</reference>
<dbReference type="Pfam" id="PF18990">
    <property type="entry name" value="DUF5723"/>
    <property type="match status" value="1"/>
</dbReference>
<dbReference type="EMBL" id="VNWK01000016">
    <property type="protein sequence ID" value="TXJ97448.1"/>
    <property type="molecule type" value="Genomic_DNA"/>
</dbReference>
<dbReference type="Pfam" id="PF02412">
    <property type="entry name" value="TSP_3"/>
    <property type="match status" value="4"/>
</dbReference>
<evidence type="ECO:0000256" key="2">
    <source>
        <dbReference type="ARBA" id="ARBA00022729"/>
    </source>
</evidence>
<name>A0A3A1NNF7_9FLAO</name>
<dbReference type="Gene3D" id="3.30.1330.60">
    <property type="entry name" value="OmpA-like domain"/>
    <property type="match status" value="1"/>
</dbReference>
<evidence type="ECO:0000256" key="3">
    <source>
        <dbReference type="ARBA" id="ARBA00023136"/>
    </source>
</evidence>
<keyword evidence="11" id="KW-1185">Reference proteome</keyword>
<evidence type="ECO:0000256" key="6">
    <source>
        <dbReference type="SAM" id="MobiDB-lite"/>
    </source>
</evidence>
<dbReference type="GO" id="GO:0007155">
    <property type="term" value="P:cell adhesion"/>
    <property type="evidence" value="ECO:0007669"/>
    <property type="project" value="InterPro"/>
</dbReference>
<keyword evidence="4" id="KW-0998">Cell outer membrane</keyword>
<feature type="region of interest" description="Disordered" evidence="6">
    <location>
        <begin position="457"/>
        <end position="571"/>
    </location>
</feature>
<feature type="domain" description="OmpA-like" evidence="7">
    <location>
        <begin position="601"/>
        <end position="716"/>
    </location>
</feature>
<accession>A0A3A1NNF7</accession>
<evidence type="ECO:0000256" key="1">
    <source>
        <dbReference type="ARBA" id="ARBA00004442"/>
    </source>
</evidence>
<sequence>MLSKHTLLGIVFFLCIHLLKAQSYEGLLTDNYSGVHGIISNPANIADSRLKLDINLIGVSAFFGNNYLGLNMSDAFKDFGKTFDEAKTTPKTNNFLASNLDILGPSVMFNLTEKSAVAVYSRARLFLNVDDINGASIDKEGGFNEDEDFFINEGDVSGEINLWTEIGASYARVLVDHGEHFLKGGATLKYLSGIHHAYIRGTDVTVDYDATSRDVVTTGLLTYGNDASGSEGDGLSDFFTFGKSTGIGGDLGFVYEWRPNHQDYKLTDANGNTYLNKGVNKYKLKIGASITDIGKINNKKGEEETYDLNKTQSIDDFDGMDLEDGLSNNFDTTGPTHESADTGLPTALHANVDWNVVSKFYLNLNSDVNLQGKHKINSNHIRSEVALTPRLETAWISVYSPISLMQQVGFRWGLGLRAGPFYLGSGSALTALFGNSSKSLDAYAGIKVPIYQNKLKDRDGDGLKDDVDECPDTPGPIENNGCPWKDTDGDGILDKDDNCPNEVGPKENNGCPWKDTDGDGVLDKDDDCPNTPGLKEFNGCPDTDGDGIIDQNDRCPNQPGSKENKGCPDTDGDTLVDIDDDCPTVAGPVSNKGCPEVTIAVQKQLNAYAKTILFDTGKATIKPESVAVMVDIIQILNEYPNAKFTVEGHTDSVGSNESNQKLSEARANSVRDFLINEGIAGARLTAIGYGEEKPIASNTTNLGRKQNRRVEINLIK</sequence>
<dbReference type="Proteomes" id="UP000321621">
    <property type="component" value="Unassembled WGS sequence"/>
</dbReference>
<keyword evidence="3 5" id="KW-0472">Membrane</keyword>
<dbReference type="EMBL" id="QXFI01000016">
    <property type="protein sequence ID" value="RIV45622.1"/>
    <property type="molecule type" value="Genomic_DNA"/>
</dbReference>
<evidence type="ECO:0000313" key="11">
    <source>
        <dbReference type="Proteomes" id="UP000321621"/>
    </source>
</evidence>
<dbReference type="PANTHER" id="PTHR30329">
    <property type="entry name" value="STATOR ELEMENT OF FLAGELLAR MOTOR COMPLEX"/>
    <property type="match status" value="1"/>
</dbReference>
<dbReference type="RefSeq" id="WP_119646780.1">
    <property type="nucleotide sequence ID" value="NZ_QXFI01000016.1"/>
</dbReference>
<protein>
    <submittedName>
        <fullName evidence="8">OmpA family protein</fullName>
    </submittedName>
</protein>
<proteinExistence type="predicted"/>
<dbReference type="GO" id="GO:0005509">
    <property type="term" value="F:calcium ion binding"/>
    <property type="evidence" value="ECO:0007669"/>
    <property type="project" value="InterPro"/>
</dbReference>
<feature type="compositionally biased region" description="Basic and acidic residues" evidence="6">
    <location>
        <begin position="485"/>
        <end position="498"/>
    </location>
</feature>
<evidence type="ECO:0000313" key="10">
    <source>
        <dbReference type="Proteomes" id="UP000266691"/>
    </source>
</evidence>
<dbReference type="Proteomes" id="UP000266691">
    <property type="component" value="Unassembled WGS sequence"/>
</dbReference>
<evidence type="ECO:0000256" key="5">
    <source>
        <dbReference type="PROSITE-ProRule" id="PRU00473"/>
    </source>
</evidence>
<dbReference type="PROSITE" id="PS51123">
    <property type="entry name" value="OMPA_2"/>
    <property type="match status" value="1"/>
</dbReference>
<dbReference type="PANTHER" id="PTHR30329:SF21">
    <property type="entry name" value="LIPOPROTEIN YIAD-RELATED"/>
    <property type="match status" value="1"/>
</dbReference>
<dbReference type="CDD" id="cd07185">
    <property type="entry name" value="OmpA_C-like"/>
    <property type="match status" value="1"/>
</dbReference>
<comment type="caution">
    <text evidence="8">The sequence shown here is derived from an EMBL/GenBank/DDBJ whole genome shotgun (WGS) entry which is preliminary data.</text>
</comment>
<feature type="compositionally biased region" description="Basic and acidic residues" evidence="6">
    <location>
        <begin position="514"/>
        <end position="523"/>
    </location>
</feature>
<dbReference type="SUPFAM" id="SSF103088">
    <property type="entry name" value="OmpA-like"/>
    <property type="match status" value="1"/>
</dbReference>
<comment type="subcellular location">
    <subcellularLocation>
        <location evidence="1">Cell outer membrane</location>
    </subcellularLocation>
</comment>